<feature type="signal peptide" evidence="5">
    <location>
        <begin position="1"/>
        <end position="33"/>
    </location>
</feature>
<feature type="chain" id="PRO_5043594743" description="Peptidase A1 domain-containing protein" evidence="5">
    <location>
        <begin position="34"/>
        <end position="451"/>
    </location>
</feature>
<dbReference type="EMBL" id="CAMGYJ010000006">
    <property type="protein sequence ID" value="CAI0433336.1"/>
    <property type="molecule type" value="Genomic_DNA"/>
</dbReference>
<organism evidence="7 8">
    <name type="scientific">Linum tenue</name>
    <dbReference type="NCBI Taxonomy" id="586396"/>
    <lineage>
        <taxon>Eukaryota</taxon>
        <taxon>Viridiplantae</taxon>
        <taxon>Streptophyta</taxon>
        <taxon>Embryophyta</taxon>
        <taxon>Tracheophyta</taxon>
        <taxon>Spermatophyta</taxon>
        <taxon>Magnoliopsida</taxon>
        <taxon>eudicotyledons</taxon>
        <taxon>Gunneridae</taxon>
        <taxon>Pentapetalae</taxon>
        <taxon>rosids</taxon>
        <taxon>fabids</taxon>
        <taxon>Malpighiales</taxon>
        <taxon>Linaceae</taxon>
        <taxon>Linum</taxon>
    </lineage>
</organism>
<evidence type="ECO:0000313" key="8">
    <source>
        <dbReference type="Proteomes" id="UP001154282"/>
    </source>
</evidence>
<reference evidence="7" key="1">
    <citation type="submission" date="2022-08" db="EMBL/GenBank/DDBJ databases">
        <authorList>
            <person name="Gutierrez-Valencia J."/>
        </authorList>
    </citation>
    <scope>NUCLEOTIDE SEQUENCE</scope>
</reference>
<protein>
    <recommendedName>
        <fullName evidence="6">Peptidase A1 domain-containing protein</fullName>
    </recommendedName>
</protein>
<evidence type="ECO:0000313" key="7">
    <source>
        <dbReference type="EMBL" id="CAI0433336.1"/>
    </source>
</evidence>
<keyword evidence="3" id="KW-0964">Secreted</keyword>
<comment type="caution">
    <text evidence="7">The sequence shown here is derived from an EMBL/GenBank/DDBJ whole genome shotgun (WGS) entry which is preliminary data.</text>
</comment>
<dbReference type="InterPro" id="IPR021109">
    <property type="entry name" value="Peptidase_aspartic_dom_sf"/>
</dbReference>
<gene>
    <name evidence="7" type="ORF">LITE_LOCUS23821</name>
</gene>
<evidence type="ECO:0000256" key="5">
    <source>
        <dbReference type="SAM" id="SignalP"/>
    </source>
</evidence>
<dbReference type="InterPro" id="IPR033121">
    <property type="entry name" value="PEPTIDASE_A1"/>
</dbReference>
<dbReference type="FunFam" id="2.40.70.10:FF:000045">
    <property type="entry name" value="Basic 7S globulin"/>
    <property type="match status" value="1"/>
</dbReference>
<dbReference type="GO" id="GO:0005886">
    <property type="term" value="C:plasma membrane"/>
    <property type="evidence" value="ECO:0007669"/>
    <property type="project" value="TreeGrafter"/>
</dbReference>
<dbReference type="GO" id="GO:0006508">
    <property type="term" value="P:proteolysis"/>
    <property type="evidence" value="ECO:0007669"/>
    <property type="project" value="InterPro"/>
</dbReference>
<dbReference type="GO" id="GO:0005576">
    <property type="term" value="C:extracellular region"/>
    <property type="evidence" value="ECO:0007669"/>
    <property type="project" value="UniProtKB-SubCell"/>
</dbReference>
<dbReference type="FunFam" id="2.40.70.10:FF:000041">
    <property type="entry name" value="Basic 7S globulin"/>
    <property type="match status" value="1"/>
</dbReference>
<dbReference type="InterPro" id="IPR032799">
    <property type="entry name" value="TAXi_C"/>
</dbReference>
<dbReference type="PANTHER" id="PTHR47965">
    <property type="entry name" value="ASPARTYL PROTEASE-RELATED"/>
    <property type="match status" value="1"/>
</dbReference>
<comment type="subcellular location">
    <subcellularLocation>
        <location evidence="1">Secreted</location>
        <location evidence="1">Extracellular space</location>
    </subcellularLocation>
</comment>
<evidence type="ECO:0000256" key="3">
    <source>
        <dbReference type="ARBA" id="ARBA00022525"/>
    </source>
</evidence>
<feature type="domain" description="Peptidase A1" evidence="6">
    <location>
        <begin position="56"/>
        <end position="429"/>
    </location>
</feature>
<evidence type="ECO:0000256" key="4">
    <source>
        <dbReference type="ARBA" id="ARBA00022729"/>
    </source>
</evidence>
<accession>A0AAV0LGS9</accession>
<dbReference type="AlphaFoldDB" id="A0AAV0LGS9"/>
<dbReference type="SUPFAM" id="SSF50630">
    <property type="entry name" value="Acid proteases"/>
    <property type="match status" value="1"/>
</dbReference>
<name>A0AAV0LGS9_9ROSI</name>
<sequence length="451" mass="47194">MAASSLHRRFLHASSVLLLLLLLLSLSPQPSIAQQPSFRPKSLILSVTKDPATRQYTTTLLHRTPPVPLTLLLHLGGDSLWVNCDQPYLSSTYRPARCRSALCSLAASTACGDCFSTPRPTPGCNNNTCGIFPYNPITSTSTSGELATDVISLNSTDGSNPGRSVSVPRFLFACAPSFLTRGLTPPSAGVAGLGRTRIALPSQFAAAFSFPRKFAVCLGSSNGVVFFGNGPYNFLPNVQYTSQSLTYTRLLINPVSTAGSSTAGEPSSEYFIPVTGINVGGKPVPNLNSTLLSIDAATGRGGTKISTVDPYTVLESSIYAAVANAFVAAAGNVTRASAVAPFGFCFRTKGLTVTRLGYGVPTVELVMENGRVGLSLFGANTMVQVSDDVACLGFVDGGSSPRTAIVVGGYQLENNLVEFDLAGSRVGFSGLLFGRQTTCANFNFTTSTTAA</sequence>
<comment type="similarity">
    <text evidence="2">Belongs to the peptidase A1 family.</text>
</comment>
<dbReference type="Proteomes" id="UP001154282">
    <property type="component" value="Unassembled WGS sequence"/>
</dbReference>
<dbReference type="InterPro" id="IPR001461">
    <property type="entry name" value="Aspartic_peptidase_A1"/>
</dbReference>
<dbReference type="GO" id="GO:0004190">
    <property type="term" value="F:aspartic-type endopeptidase activity"/>
    <property type="evidence" value="ECO:0007669"/>
    <property type="project" value="InterPro"/>
</dbReference>
<dbReference type="GO" id="GO:0005794">
    <property type="term" value="C:Golgi apparatus"/>
    <property type="evidence" value="ECO:0007669"/>
    <property type="project" value="TreeGrafter"/>
</dbReference>
<dbReference type="InterPro" id="IPR033868">
    <property type="entry name" value="Xylanase_inhibitor_I-like"/>
</dbReference>
<dbReference type="PANTHER" id="PTHR47965:SF22">
    <property type="entry name" value="EUKARYOTIC ASPARTYL PROTEASE FAMILY PROTEIN"/>
    <property type="match status" value="1"/>
</dbReference>
<dbReference type="CDD" id="cd05489">
    <property type="entry name" value="xylanase_inhibitor_I_like"/>
    <property type="match status" value="1"/>
</dbReference>
<proteinExistence type="inferred from homology"/>
<keyword evidence="4 5" id="KW-0732">Signal</keyword>
<dbReference type="Gene3D" id="2.40.70.10">
    <property type="entry name" value="Acid Proteases"/>
    <property type="match status" value="2"/>
</dbReference>
<dbReference type="PROSITE" id="PS51767">
    <property type="entry name" value="PEPTIDASE_A1"/>
    <property type="match status" value="1"/>
</dbReference>
<evidence type="ECO:0000256" key="2">
    <source>
        <dbReference type="ARBA" id="ARBA00007447"/>
    </source>
</evidence>
<dbReference type="Pfam" id="PF14541">
    <property type="entry name" value="TAXi_C"/>
    <property type="match status" value="1"/>
</dbReference>
<evidence type="ECO:0000259" key="6">
    <source>
        <dbReference type="PROSITE" id="PS51767"/>
    </source>
</evidence>
<dbReference type="InterPro" id="IPR032861">
    <property type="entry name" value="TAXi_N"/>
</dbReference>
<evidence type="ECO:0000256" key="1">
    <source>
        <dbReference type="ARBA" id="ARBA00004239"/>
    </source>
</evidence>
<dbReference type="Pfam" id="PF14543">
    <property type="entry name" value="TAXi_N"/>
    <property type="match status" value="1"/>
</dbReference>
<keyword evidence="8" id="KW-1185">Reference proteome</keyword>